<dbReference type="Pfam" id="PF18032">
    <property type="entry name" value="FRP"/>
    <property type="match status" value="1"/>
</dbReference>
<evidence type="ECO:0000313" key="1">
    <source>
        <dbReference type="EMBL" id="NCJ05104.1"/>
    </source>
</evidence>
<dbReference type="EMBL" id="WVIC01000002">
    <property type="protein sequence ID" value="NCJ05104.1"/>
    <property type="molecule type" value="Genomic_DNA"/>
</dbReference>
<name>A0A8K2AGR4_9CYAN</name>
<organism evidence="1 2">
    <name type="scientific">Petrachloros mirabilis ULC683</name>
    <dbReference type="NCBI Taxonomy" id="2781853"/>
    <lineage>
        <taxon>Bacteria</taxon>
        <taxon>Bacillati</taxon>
        <taxon>Cyanobacteriota</taxon>
        <taxon>Cyanophyceae</taxon>
        <taxon>Synechococcales</taxon>
        <taxon>Petrachlorosaceae</taxon>
        <taxon>Petrachloros</taxon>
        <taxon>Petrachloros mirabilis</taxon>
    </lineage>
</organism>
<dbReference type="Gene3D" id="6.10.140.1840">
    <property type="match status" value="1"/>
</dbReference>
<dbReference type="InterPro" id="IPR053747">
    <property type="entry name" value="Fluoresc_Recovery_Reg"/>
</dbReference>
<comment type="caution">
    <text evidence="1">The sequence shown here is derived from an EMBL/GenBank/DDBJ whole genome shotgun (WGS) entry which is preliminary data.</text>
</comment>
<sequence>MPVTDIEWSASEKKIARAAFERAYEREIEALMAEVKARAVDLSDIEDLWRLHDYLSARRHEIDGKYDYRYTMLLFVFSQLVREGWLQIDELQGLEASKRSKVAALARM</sequence>
<keyword evidence="2" id="KW-1185">Reference proteome</keyword>
<protein>
    <recommendedName>
        <fullName evidence="3">Fluorescence recovery protein</fullName>
    </recommendedName>
</protein>
<dbReference type="AlphaFoldDB" id="A0A8K2AGR4"/>
<accession>A0A8K2AGR4</accession>
<evidence type="ECO:0000313" key="2">
    <source>
        <dbReference type="Proteomes" id="UP000607397"/>
    </source>
</evidence>
<dbReference type="InterPro" id="IPR041601">
    <property type="entry name" value="FRP"/>
</dbReference>
<dbReference type="RefSeq" id="WP_161823590.1">
    <property type="nucleotide sequence ID" value="NZ_WVIC01000002.1"/>
</dbReference>
<dbReference type="Proteomes" id="UP000607397">
    <property type="component" value="Unassembled WGS sequence"/>
</dbReference>
<proteinExistence type="predicted"/>
<dbReference type="GO" id="GO:0042651">
    <property type="term" value="C:thylakoid membrane"/>
    <property type="evidence" value="ECO:0007669"/>
    <property type="project" value="InterPro"/>
</dbReference>
<gene>
    <name evidence="1" type="ORF">GS597_00935</name>
</gene>
<evidence type="ECO:0008006" key="3">
    <source>
        <dbReference type="Google" id="ProtNLM"/>
    </source>
</evidence>
<reference evidence="1" key="1">
    <citation type="submission" date="2019-12" db="EMBL/GenBank/DDBJ databases">
        <title>High-Quality draft genome sequences of three cyanobacteria isolated from the limestone walls of the Old Cathedral of Coimbra.</title>
        <authorList>
            <person name="Tiago I."/>
            <person name="Soares F."/>
            <person name="Portugal A."/>
        </authorList>
    </citation>
    <scope>NUCLEOTIDE SEQUENCE [LARGE SCALE GENOMIC DNA]</scope>
    <source>
        <strain evidence="1">C</strain>
    </source>
</reference>